<organism evidence="2 3">
    <name type="scientific">Caulobacter hibisci</name>
    <dbReference type="NCBI Taxonomy" id="2035993"/>
    <lineage>
        <taxon>Bacteria</taxon>
        <taxon>Pseudomonadati</taxon>
        <taxon>Pseudomonadota</taxon>
        <taxon>Alphaproteobacteria</taxon>
        <taxon>Caulobacterales</taxon>
        <taxon>Caulobacteraceae</taxon>
        <taxon>Caulobacter</taxon>
    </lineage>
</organism>
<name>A0ABS0SZL1_9CAUL</name>
<dbReference type="GO" id="GO:0016787">
    <property type="term" value="F:hydrolase activity"/>
    <property type="evidence" value="ECO:0007669"/>
    <property type="project" value="UniProtKB-KW"/>
</dbReference>
<evidence type="ECO:0000313" key="2">
    <source>
        <dbReference type="EMBL" id="MBI1684984.1"/>
    </source>
</evidence>
<protein>
    <submittedName>
        <fullName evidence="2">SGNH/GDSL hydrolase family protein</fullName>
    </submittedName>
</protein>
<dbReference type="Proteomes" id="UP000639859">
    <property type="component" value="Unassembled WGS sequence"/>
</dbReference>
<accession>A0ABS0SZL1</accession>
<keyword evidence="2" id="KW-0378">Hydrolase</keyword>
<reference evidence="2 3" key="1">
    <citation type="submission" date="2020-11" db="EMBL/GenBank/DDBJ databases">
        <title>genome sequence of strain KACC 18849.</title>
        <authorList>
            <person name="Gao J."/>
            <person name="Zhang X."/>
        </authorList>
    </citation>
    <scope>NUCLEOTIDE SEQUENCE [LARGE SCALE GENOMIC DNA]</scope>
    <source>
        <strain evidence="2 3">KACC 18849</strain>
    </source>
</reference>
<evidence type="ECO:0000313" key="3">
    <source>
        <dbReference type="Proteomes" id="UP000639859"/>
    </source>
</evidence>
<sequence>MMLGRSIRFGVLLIGVMVAGLLAWAVYVAAPMSTKPARSLRALAVLAEATRPAETVVLGDSITQMGGDLDPICGPRTLNAGVQGSDAYTWRRMAGPVFGLSRPAHSIIALGTNTKATPAEFIADYRAIFDAAPRPVAIVGIWPFEASRLGAEKDRSAMLARYNAELRKLAAERGVAFIEPPTSANGLTADGIHPNGAGKAVWKAGLATACGPITKRIATLGASGR</sequence>
<proteinExistence type="predicted"/>
<dbReference type="Pfam" id="PF13472">
    <property type="entry name" value="Lipase_GDSL_2"/>
    <property type="match status" value="1"/>
</dbReference>
<evidence type="ECO:0000259" key="1">
    <source>
        <dbReference type="Pfam" id="PF13472"/>
    </source>
</evidence>
<comment type="caution">
    <text evidence="2">The sequence shown here is derived from an EMBL/GenBank/DDBJ whole genome shotgun (WGS) entry which is preliminary data.</text>
</comment>
<feature type="domain" description="SGNH hydrolase-type esterase" evidence="1">
    <location>
        <begin position="57"/>
        <end position="200"/>
    </location>
</feature>
<dbReference type="InterPro" id="IPR036514">
    <property type="entry name" value="SGNH_hydro_sf"/>
</dbReference>
<dbReference type="Gene3D" id="3.40.50.1110">
    <property type="entry name" value="SGNH hydrolase"/>
    <property type="match status" value="1"/>
</dbReference>
<dbReference type="SUPFAM" id="SSF52266">
    <property type="entry name" value="SGNH hydrolase"/>
    <property type="match status" value="1"/>
</dbReference>
<keyword evidence="3" id="KW-1185">Reference proteome</keyword>
<gene>
    <name evidence="2" type="ORF">I4Q42_15020</name>
</gene>
<dbReference type="InterPro" id="IPR013830">
    <property type="entry name" value="SGNH_hydro"/>
</dbReference>
<dbReference type="EMBL" id="JADWOX010000010">
    <property type="protein sequence ID" value="MBI1684984.1"/>
    <property type="molecule type" value="Genomic_DNA"/>
</dbReference>
<dbReference type="RefSeq" id="WP_198576898.1">
    <property type="nucleotide sequence ID" value="NZ_JADWOX010000010.1"/>
</dbReference>